<dbReference type="PROSITE" id="PS50267">
    <property type="entry name" value="NA_NEUROTRAN_SYMP_3"/>
    <property type="match status" value="1"/>
</dbReference>
<dbReference type="AlphaFoldDB" id="A0A3N0XQU7"/>
<dbReference type="PROSITE" id="PS00610">
    <property type="entry name" value="NA_NEUROTRAN_SYMP_1"/>
    <property type="match status" value="1"/>
</dbReference>
<dbReference type="Pfam" id="PF00209">
    <property type="entry name" value="SNF"/>
    <property type="match status" value="2"/>
</dbReference>
<keyword evidence="6" id="KW-0479">Metal-binding</keyword>
<dbReference type="GO" id="GO:0005886">
    <property type="term" value="C:plasma membrane"/>
    <property type="evidence" value="ECO:0007669"/>
    <property type="project" value="TreeGrafter"/>
</dbReference>
<dbReference type="GO" id="GO:0005332">
    <property type="term" value="F:gamma-aminobutyric acid:sodium:chloride symporter activity"/>
    <property type="evidence" value="ECO:0007669"/>
    <property type="project" value="TreeGrafter"/>
</dbReference>
<dbReference type="InterPro" id="IPR037272">
    <property type="entry name" value="SNS_sf"/>
</dbReference>
<feature type="binding site" evidence="6">
    <location>
        <position position="393"/>
    </location>
    <ligand>
        <name>Na(+)</name>
        <dbReference type="ChEBI" id="CHEBI:29101"/>
        <label>1</label>
    </ligand>
</feature>
<feature type="transmembrane region" description="Helical" evidence="8">
    <location>
        <begin position="276"/>
        <end position="295"/>
    </location>
</feature>
<feature type="transmembrane region" description="Helical" evidence="8">
    <location>
        <begin position="315"/>
        <end position="339"/>
    </location>
</feature>
<feature type="transmembrane region" description="Helical" evidence="8">
    <location>
        <begin position="601"/>
        <end position="626"/>
    </location>
</feature>
<evidence type="ECO:0000256" key="1">
    <source>
        <dbReference type="ARBA" id="ARBA00004141"/>
    </source>
</evidence>
<proteinExistence type="inferred from homology"/>
<comment type="caution">
    <text evidence="9">The sequence shown here is derived from an EMBL/GenBank/DDBJ whole genome shotgun (WGS) entry which is preliminary data.</text>
</comment>
<dbReference type="PANTHER" id="PTHR11616:SF237">
    <property type="entry name" value="TRANSPORTER"/>
    <property type="match status" value="1"/>
</dbReference>
<feature type="binding site" evidence="6">
    <location>
        <position position="458"/>
    </location>
    <ligand>
        <name>Na(+)</name>
        <dbReference type="ChEBI" id="CHEBI:29101"/>
        <label>1</label>
    </ligand>
</feature>
<dbReference type="PANTHER" id="PTHR11616">
    <property type="entry name" value="SODIUM/CHLORIDE DEPENDENT TRANSPORTER"/>
    <property type="match status" value="1"/>
</dbReference>
<comment type="subcellular location">
    <subcellularLocation>
        <location evidence="1">Membrane</location>
        <topology evidence="1">Multi-pass membrane protein</topology>
    </subcellularLocation>
</comment>
<keyword evidence="5 8" id="KW-0472">Membrane</keyword>
<feature type="transmembrane region" description="Helical" evidence="8">
    <location>
        <begin position="359"/>
        <end position="375"/>
    </location>
</feature>
<keyword evidence="3 7" id="KW-0812">Transmembrane</keyword>
<feature type="transmembrane region" description="Helical" evidence="8">
    <location>
        <begin position="562"/>
        <end position="581"/>
    </location>
</feature>
<reference evidence="9 10" key="1">
    <citation type="submission" date="2018-10" db="EMBL/GenBank/DDBJ databases">
        <title>Genome assembly for a Yunnan-Guizhou Plateau 3E fish, Anabarilius grahami (Regan), and its evolutionary and genetic applications.</title>
        <authorList>
            <person name="Jiang W."/>
        </authorList>
    </citation>
    <scope>NUCLEOTIDE SEQUENCE [LARGE SCALE GENOMIC DNA]</scope>
    <source>
        <strain evidence="9">AG-KIZ</strain>
        <tissue evidence="9">Muscle</tissue>
    </source>
</reference>
<feature type="transmembrane region" description="Helical" evidence="8">
    <location>
        <begin position="192"/>
        <end position="213"/>
    </location>
</feature>
<feature type="transmembrane region" description="Helical" evidence="8">
    <location>
        <begin position="100"/>
        <end position="121"/>
    </location>
</feature>
<evidence type="ECO:0000313" key="10">
    <source>
        <dbReference type="Proteomes" id="UP000281406"/>
    </source>
</evidence>
<dbReference type="Proteomes" id="UP000281406">
    <property type="component" value="Unassembled WGS sequence"/>
</dbReference>
<feature type="binding site" evidence="6">
    <location>
        <position position="26"/>
    </location>
    <ligand>
        <name>Na(+)</name>
        <dbReference type="ChEBI" id="CHEBI:29101"/>
        <label>1</label>
    </ligand>
</feature>
<dbReference type="PROSITE" id="PS00754">
    <property type="entry name" value="NA_NEUROTRAN_SYMP_2"/>
    <property type="match status" value="2"/>
</dbReference>
<evidence type="ECO:0000313" key="9">
    <source>
        <dbReference type="EMBL" id="ROJ25319.1"/>
    </source>
</evidence>
<feature type="transmembrane region" description="Helical" evidence="8">
    <location>
        <begin position="47"/>
        <end position="67"/>
    </location>
</feature>
<protein>
    <recommendedName>
        <fullName evidence="7">Transporter</fullName>
    </recommendedName>
</protein>
<feature type="binding site" evidence="6">
    <location>
        <position position="461"/>
    </location>
    <ligand>
        <name>Na(+)</name>
        <dbReference type="ChEBI" id="CHEBI:29101"/>
        <label>1</label>
    </ligand>
</feature>
<evidence type="ECO:0000256" key="6">
    <source>
        <dbReference type="PIRSR" id="PIRSR600175-1"/>
    </source>
</evidence>
<keyword evidence="4 8" id="KW-1133">Transmembrane helix</keyword>
<name>A0A3N0XQU7_ANAGA</name>
<evidence type="ECO:0000256" key="4">
    <source>
        <dbReference type="ARBA" id="ARBA00022989"/>
    </source>
</evidence>
<organism evidence="9 10">
    <name type="scientific">Anabarilius grahami</name>
    <name type="common">Kanglang fish</name>
    <name type="synonym">Barilius grahami</name>
    <dbReference type="NCBI Taxonomy" id="495550"/>
    <lineage>
        <taxon>Eukaryota</taxon>
        <taxon>Metazoa</taxon>
        <taxon>Chordata</taxon>
        <taxon>Craniata</taxon>
        <taxon>Vertebrata</taxon>
        <taxon>Euteleostomi</taxon>
        <taxon>Actinopterygii</taxon>
        <taxon>Neopterygii</taxon>
        <taxon>Teleostei</taxon>
        <taxon>Ostariophysi</taxon>
        <taxon>Cypriniformes</taxon>
        <taxon>Xenocyprididae</taxon>
        <taxon>Xenocypridinae</taxon>
        <taxon>Xenocypridinae incertae sedis</taxon>
        <taxon>Anabarilius</taxon>
    </lineage>
</organism>
<accession>A0A3N0XQU7</accession>
<keyword evidence="7" id="KW-0769">Symport</keyword>
<feature type="binding site" evidence="6">
    <location>
        <position position="361"/>
    </location>
    <ligand>
        <name>Na(+)</name>
        <dbReference type="ChEBI" id="CHEBI:29101"/>
        <label>1</label>
    </ligand>
</feature>
<dbReference type="GO" id="GO:0046872">
    <property type="term" value="F:metal ion binding"/>
    <property type="evidence" value="ECO:0007669"/>
    <property type="project" value="UniProtKB-KW"/>
</dbReference>
<evidence type="ECO:0000256" key="2">
    <source>
        <dbReference type="ARBA" id="ARBA00022448"/>
    </source>
</evidence>
<gene>
    <name evidence="9" type="ORF">DPX16_20132</name>
</gene>
<feature type="binding site" evidence="6">
    <location>
        <position position="33"/>
    </location>
    <ligand>
        <name>Na(+)</name>
        <dbReference type="ChEBI" id="CHEBI:29101"/>
        <label>1</label>
    </ligand>
</feature>
<evidence type="ECO:0000256" key="8">
    <source>
        <dbReference type="SAM" id="Phobius"/>
    </source>
</evidence>
<feature type="transmembrane region" description="Helical" evidence="8">
    <location>
        <begin position="518"/>
        <end position="542"/>
    </location>
</feature>
<keyword evidence="6" id="KW-0915">Sodium</keyword>
<dbReference type="CDD" id="cd11496">
    <property type="entry name" value="SLC6sbd-TauT-like"/>
    <property type="match status" value="1"/>
</dbReference>
<dbReference type="PRINTS" id="PR00176">
    <property type="entry name" value="NANEUSMPORT"/>
</dbReference>
<feature type="transmembrane region" description="Helical" evidence="8">
    <location>
        <begin position="12"/>
        <end position="35"/>
    </location>
</feature>
<feature type="transmembrane region" description="Helical" evidence="8">
    <location>
        <begin position="387"/>
        <end position="412"/>
    </location>
</feature>
<feature type="transmembrane region" description="Helical" evidence="8">
    <location>
        <begin position="490"/>
        <end position="506"/>
    </location>
</feature>
<sequence length="673" mass="76287">MLRIKGQIEERGYWGIKAEFILAVAGIVIGLGNVWRFPYLCYKNGGGAFLIPYLVFVVTCGVPLFLLETAMGQYTQEGGITCWHRLCPLAEGIGYAGQLIVLYSCMYYIIILAWAFFYLIFSFSSQLPWDSCDNTWNTGAFLIPYLVFVVTCGVPLFLLETAMGQYTQEGGITCWHRLCPLAEGIGYAGQLIVLYSCMYYIIILAWAFFYLIFSFSSQLPWDSCDNTWNTDDCVNLAAKNLTLNWTTLINSTSAVTEFWKHRVLALSGGIEEVGKINWEILLCLIAMWIICYFCVWKGVKSTGKVVYFTATFPYVMLLVLLIRGLTLPGALQGVVFYLYPEPARLADPQVWMEAGAQIFFSYALGTASLTVLGSYNKYNNNCYRDSLWLCLLNSSTSVVAGFAVFSVLGFMAQKQGVPIEEVAESGPGLAFIAYPQAVAMMPFPQLWAVCFFIMIILLGLDTQFVAMEVFMTSVMDLYPMVLRKAGRREIFLLLFCLVCFFSQLVMVTEGGMYVFQLFDYYACSGACLLFLCVFESLAMGWVFGAERMFDVIEDMTDSRPNYMFMLCWKYLTPLVSLVSFVCSMVKYKPLTFNRWYVYPDWAYALGWLLALSSILLVPGWALIRLFTEKGSLKQRWHHLCSPDTNLPFICKQADTQEKTFKTEMEDLVKSNTN</sequence>
<feature type="transmembrane region" description="Helical" evidence="8">
    <location>
        <begin position="446"/>
        <end position="470"/>
    </location>
</feature>
<evidence type="ECO:0000256" key="7">
    <source>
        <dbReference type="RuleBase" id="RU003732"/>
    </source>
</evidence>
<evidence type="ECO:0000256" key="5">
    <source>
        <dbReference type="ARBA" id="ARBA00023136"/>
    </source>
</evidence>
<keyword evidence="10" id="KW-1185">Reference proteome</keyword>
<dbReference type="InterPro" id="IPR000175">
    <property type="entry name" value="Na/ntran_symport"/>
</dbReference>
<dbReference type="OrthoDB" id="6581954at2759"/>
<keyword evidence="2 7" id="KW-0813">Transport</keyword>
<dbReference type="SUPFAM" id="SSF161070">
    <property type="entry name" value="SNF-like"/>
    <property type="match status" value="2"/>
</dbReference>
<comment type="similarity">
    <text evidence="7">Belongs to the sodium:neurotransmitter symporter (SNF) (TC 2.A.22) family.</text>
</comment>
<feature type="transmembrane region" description="Helical" evidence="8">
    <location>
        <begin position="141"/>
        <end position="159"/>
    </location>
</feature>
<dbReference type="GO" id="GO:0042995">
    <property type="term" value="C:cell projection"/>
    <property type="evidence" value="ECO:0007669"/>
    <property type="project" value="TreeGrafter"/>
</dbReference>
<evidence type="ECO:0000256" key="3">
    <source>
        <dbReference type="ARBA" id="ARBA00022692"/>
    </source>
</evidence>
<dbReference type="EMBL" id="RJVU01063416">
    <property type="protein sequence ID" value="ROJ25319.1"/>
    <property type="molecule type" value="Genomic_DNA"/>
</dbReference>